<keyword evidence="2 4" id="KW-0175">Coiled coil</keyword>
<dbReference type="Proteomes" id="UP000694680">
    <property type="component" value="Chromosome 11"/>
</dbReference>
<dbReference type="PANTHER" id="PTHR21731">
    <property type="entry name" value="SYNAPTONEMAL COMPLEX CENTRAL ELEMENT PROTEIN 1-LIKE"/>
    <property type="match status" value="1"/>
</dbReference>
<comment type="similarity">
    <text evidence="1">Belongs to the SYCE family.</text>
</comment>
<feature type="coiled-coil region" evidence="4">
    <location>
        <begin position="168"/>
        <end position="198"/>
    </location>
</feature>
<evidence type="ECO:0000313" key="5">
    <source>
        <dbReference type="Ensembl" id="ENSGWIP00000008602.1"/>
    </source>
</evidence>
<dbReference type="InterPro" id="IPR026676">
    <property type="entry name" value="SYCE1"/>
</dbReference>
<evidence type="ECO:0000313" key="6">
    <source>
        <dbReference type="Proteomes" id="UP000694680"/>
    </source>
</evidence>
<dbReference type="Pfam" id="PF15233">
    <property type="entry name" value="SYCE1"/>
    <property type="match status" value="1"/>
</dbReference>
<sequence>MEGINFEGLFNATMEENGDLQVSKVEELVVKLRRLQQGKRVLEEEISVLSSTSDTLQKELETLQADVYHLEGIEKQKQELCRKLQIQCGESEQESVRYLNQNKKSEEMLQHYQCKIQEYKMKHRKLRIRFENQLHQVIEQHKNLHSLFTPERLPEELRRIENTKRQLLSAEQLKLGQLQNLNMELEELKKEKPLKITDEKTQEGQNC</sequence>
<reference evidence="5" key="2">
    <citation type="submission" date="2025-08" db="UniProtKB">
        <authorList>
            <consortium name="Ensembl"/>
        </authorList>
    </citation>
    <scope>IDENTIFICATION</scope>
</reference>
<organism evidence="5 6">
    <name type="scientific">Gouania willdenowi</name>
    <name type="common">Blunt-snouted clingfish</name>
    <name type="synonym">Lepadogaster willdenowi</name>
    <dbReference type="NCBI Taxonomy" id="441366"/>
    <lineage>
        <taxon>Eukaryota</taxon>
        <taxon>Metazoa</taxon>
        <taxon>Chordata</taxon>
        <taxon>Craniata</taxon>
        <taxon>Vertebrata</taxon>
        <taxon>Euteleostomi</taxon>
        <taxon>Actinopterygii</taxon>
        <taxon>Neopterygii</taxon>
        <taxon>Teleostei</taxon>
        <taxon>Neoteleostei</taxon>
        <taxon>Acanthomorphata</taxon>
        <taxon>Ovalentaria</taxon>
        <taxon>Blenniimorphae</taxon>
        <taxon>Blenniiformes</taxon>
        <taxon>Gobiesocoidei</taxon>
        <taxon>Gobiesocidae</taxon>
        <taxon>Gobiesocinae</taxon>
        <taxon>Gouania</taxon>
    </lineage>
</organism>
<feature type="coiled-coil region" evidence="4">
    <location>
        <begin position="25"/>
        <end position="66"/>
    </location>
</feature>
<evidence type="ECO:0000256" key="4">
    <source>
        <dbReference type="SAM" id="Coils"/>
    </source>
</evidence>
<dbReference type="OrthoDB" id="8931744at2759"/>
<dbReference type="Ensembl" id="ENSGWIT00000009620.1">
    <property type="protein sequence ID" value="ENSGWIP00000008602.1"/>
    <property type="gene ID" value="ENSGWIG00000005121.1"/>
</dbReference>
<protein>
    <submittedName>
        <fullName evidence="5">Kinetochore protein nuf2-like</fullName>
    </submittedName>
</protein>
<evidence type="ECO:0000256" key="3">
    <source>
        <dbReference type="ARBA" id="ARBA00023254"/>
    </source>
</evidence>
<keyword evidence="3" id="KW-0469">Meiosis</keyword>
<evidence type="ECO:0000256" key="1">
    <source>
        <dbReference type="ARBA" id="ARBA00010094"/>
    </source>
</evidence>
<accession>A0A8C5DLD9</accession>
<reference evidence="5" key="1">
    <citation type="submission" date="2020-06" db="EMBL/GenBank/DDBJ databases">
        <authorList>
            <consortium name="Wellcome Sanger Institute Data Sharing"/>
        </authorList>
    </citation>
    <scope>NUCLEOTIDE SEQUENCE [LARGE SCALE GENOMIC DNA]</scope>
</reference>
<dbReference type="PANTHER" id="PTHR21731:SF1">
    <property type="entry name" value="SYNAPTONEMAL COMPLEX CENTRAL ELEMENT PROTEIN 1-LIKE"/>
    <property type="match status" value="1"/>
</dbReference>
<evidence type="ECO:0000256" key="2">
    <source>
        <dbReference type="ARBA" id="ARBA00023054"/>
    </source>
</evidence>
<dbReference type="GO" id="GO:0000795">
    <property type="term" value="C:synaptonemal complex"/>
    <property type="evidence" value="ECO:0007669"/>
    <property type="project" value="InterPro"/>
</dbReference>
<feature type="coiled-coil region" evidence="4">
    <location>
        <begin position="102"/>
        <end position="129"/>
    </location>
</feature>
<dbReference type="GO" id="GO:0007130">
    <property type="term" value="P:synaptonemal complex assembly"/>
    <property type="evidence" value="ECO:0007669"/>
    <property type="project" value="InterPro"/>
</dbReference>
<gene>
    <name evidence="5" type="primary">si:ch211-199g17.9</name>
</gene>
<reference evidence="5" key="3">
    <citation type="submission" date="2025-09" db="UniProtKB">
        <authorList>
            <consortium name="Ensembl"/>
        </authorList>
    </citation>
    <scope>IDENTIFICATION</scope>
</reference>
<keyword evidence="6" id="KW-1185">Reference proteome</keyword>
<name>A0A8C5DLD9_GOUWI</name>
<dbReference type="AlphaFoldDB" id="A0A8C5DLD9"/>
<proteinExistence type="inferred from homology"/>